<feature type="transmembrane region" description="Helical" evidence="7">
    <location>
        <begin position="144"/>
        <end position="164"/>
    </location>
</feature>
<dbReference type="CDD" id="cd03228">
    <property type="entry name" value="ABCC_MRP_Like"/>
    <property type="match status" value="1"/>
</dbReference>
<dbReference type="InterPro" id="IPR014216">
    <property type="entry name" value="ABC_transptr_CydD"/>
</dbReference>
<evidence type="ECO:0000256" key="1">
    <source>
        <dbReference type="ARBA" id="ARBA00004651"/>
    </source>
</evidence>
<dbReference type="InterPro" id="IPR003593">
    <property type="entry name" value="AAA+_ATPase"/>
</dbReference>
<dbReference type="KEGG" id="aab:A4R43_35580"/>
<evidence type="ECO:0000256" key="7">
    <source>
        <dbReference type="SAM" id="Phobius"/>
    </source>
</evidence>
<evidence type="ECO:0000313" key="11">
    <source>
        <dbReference type="Proteomes" id="UP000250434"/>
    </source>
</evidence>
<dbReference type="Proteomes" id="UP000250434">
    <property type="component" value="Chromosome"/>
</dbReference>
<dbReference type="AlphaFoldDB" id="A0A344LGD9"/>
<dbReference type="InterPro" id="IPR036640">
    <property type="entry name" value="ABC1_TM_sf"/>
</dbReference>
<organism evidence="10 11">
    <name type="scientific">Amycolatopsis albispora</name>
    <dbReference type="NCBI Taxonomy" id="1804986"/>
    <lineage>
        <taxon>Bacteria</taxon>
        <taxon>Bacillati</taxon>
        <taxon>Actinomycetota</taxon>
        <taxon>Actinomycetes</taxon>
        <taxon>Pseudonocardiales</taxon>
        <taxon>Pseudonocardiaceae</taxon>
        <taxon>Amycolatopsis</taxon>
    </lineage>
</organism>
<gene>
    <name evidence="10" type="ORF">A4R43_35580</name>
</gene>
<comment type="subcellular location">
    <subcellularLocation>
        <location evidence="1">Cell membrane</location>
        <topology evidence="1">Multi-pass membrane protein</topology>
    </subcellularLocation>
</comment>
<dbReference type="NCBIfam" id="TIGR02857">
    <property type="entry name" value="CydD"/>
    <property type="match status" value="1"/>
</dbReference>
<protein>
    <submittedName>
        <fullName evidence="10">Thiol reductant ABC exporter subunit CydD</fullName>
    </submittedName>
</protein>
<proteinExistence type="predicted"/>
<dbReference type="Pfam" id="PF00005">
    <property type="entry name" value="ABC_tran"/>
    <property type="match status" value="1"/>
</dbReference>
<dbReference type="SUPFAM" id="SSF52540">
    <property type="entry name" value="P-loop containing nucleoside triphosphate hydrolases"/>
    <property type="match status" value="1"/>
</dbReference>
<dbReference type="InterPro" id="IPR017871">
    <property type="entry name" value="ABC_transporter-like_CS"/>
</dbReference>
<accession>A0A344LGD9</accession>
<dbReference type="PANTHER" id="PTHR24221:SF590">
    <property type="entry name" value="COMPONENT LINKED WITH THE ASSEMBLY OF CYTOCHROME' TRANSPORT TRANSMEMBRANE ATP-BINDING PROTEIN ABC TRANSPORTER CYDD-RELATED"/>
    <property type="match status" value="1"/>
</dbReference>
<sequence length="516" mass="54313">MRPIDPRLREELPGFSRYLAALGVLGAVTAAAILVQAELLATLLTAPAAGTAAALGGAVLGRAALTWLGGAVADRYTTTAKTTLRNRVLARSLGTRDAGRTATLVTRGIDGVHGYFAEYLPKLIGSVVIPLAVLVRLVSADLVAGLTVAVTLPLIPVFAALVGAHTRDRTDRQWRLLSTLGGHFLDVVTGLPTLKVFGRAKAQVETVRRMADAHANATMRTLRVAFLSALVLELVATLSVALVAVPVGLRLLGGGIGAQTALVILLLAPEAYLPLRAAGAKFHASAEGLAILEEVRTLPQAHPSGTRIPSTGEIRLEGVTVRYPDRDHNALSDVDLTIRPGERLALVGPSGSGKSTLLAVLLGFVQPTAGRVLVDGVDLRDLDLTAWRAQLAWVPQQPTIFPGSLHENISLGAEGDVAAAAKAAEIDFDRATGLSSGQRQRVGLARALMRPHADLLLFDEPTAHLDTATEAAILRTAAKLLDGRTAVLVAHRPAMTRLATRVVELRHGLLREKTCV</sequence>
<dbReference type="InterPro" id="IPR027417">
    <property type="entry name" value="P-loop_NTPase"/>
</dbReference>
<dbReference type="InterPro" id="IPR003439">
    <property type="entry name" value="ABC_transporter-like_ATP-bd"/>
</dbReference>
<keyword evidence="6 7" id="KW-0472">Membrane</keyword>
<dbReference type="CDD" id="cd18584">
    <property type="entry name" value="ABC_6TM_AarD_CydD"/>
    <property type="match status" value="1"/>
</dbReference>
<dbReference type="SUPFAM" id="SSF90123">
    <property type="entry name" value="ABC transporter transmembrane region"/>
    <property type="match status" value="1"/>
</dbReference>
<dbReference type="InterPro" id="IPR011527">
    <property type="entry name" value="ABC1_TM_dom"/>
</dbReference>
<reference evidence="10 11" key="1">
    <citation type="submission" date="2016-04" db="EMBL/GenBank/DDBJ databases">
        <title>Complete genome sequence and analysis of deep-sea sediment isolate, Amycolatopsis sp. WP1.</title>
        <authorList>
            <person name="Wang H."/>
            <person name="Chen S."/>
            <person name="Wu Q."/>
        </authorList>
    </citation>
    <scope>NUCLEOTIDE SEQUENCE [LARGE SCALE GENOMIC DNA]</scope>
    <source>
        <strain evidence="10 11">WP1</strain>
    </source>
</reference>
<feature type="transmembrane region" description="Helical" evidence="7">
    <location>
        <begin position="15"/>
        <end position="35"/>
    </location>
</feature>
<feature type="transmembrane region" description="Helical" evidence="7">
    <location>
        <begin position="119"/>
        <end position="138"/>
    </location>
</feature>
<evidence type="ECO:0000259" key="9">
    <source>
        <dbReference type="PROSITE" id="PS50929"/>
    </source>
</evidence>
<dbReference type="GO" id="GO:0005886">
    <property type="term" value="C:plasma membrane"/>
    <property type="evidence" value="ECO:0007669"/>
    <property type="project" value="UniProtKB-SubCell"/>
</dbReference>
<evidence type="ECO:0000256" key="2">
    <source>
        <dbReference type="ARBA" id="ARBA00022692"/>
    </source>
</evidence>
<dbReference type="PROSITE" id="PS50893">
    <property type="entry name" value="ABC_TRANSPORTER_2"/>
    <property type="match status" value="1"/>
</dbReference>
<feature type="transmembrane region" description="Helical" evidence="7">
    <location>
        <begin position="224"/>
        <end position="245"/>
    </location>
</feature>
<dbReference type="Pfam" id="PF00664">
    <property type="entry name" value="ABC_membrane"/>
    <property type="match status" value="1"/>
</dbReference>
<evidence type="ECO:0000256" key="6">
    <source>
        <dbReference type="ARBA" id="ARBA00023136"/>
    </source>
</evidence>
<evidence type="ECO:0000313" key="10">
    <source>
        <dbReference type="EMBL" id="AXB47113.1"/>
    </source>
</evidence>
<keyword evidence="4" id="KW-0067">ATP-binding</keyword>
<feature type="domain" description="ABC transporter" evidence="8">
    <location>
        <begin position="314"/>
        <end position="516"/>
    </location>
</feature>
<feature type="domain" description="ABC transmembrane type-1" evidence="9">
    <location>
        <begin position="20"/>
        <end position="287"/>
    </location>
</feature>
<dbReference type="GO" id="GO:0016887">
    <property type="term" value="F:ATP hydrolysis activity"/>
    <property type="evidence" value="ECO:0007669"/>
    <property type="project" value="InterPro"/>
</dbReference>
<keyword evidence="5 7" id="KW-1133">Transmembrane helix</keyword>
<dbReference type="PROSITE" id="PS00211">
    <property type="entry name" value="ABC_TRANSPORTER_1"/>
    <property type="match status" value="1"/>
</dbReference>
<dbReference type="Gene3D" id="1.20.1560.10">
    <property type="entry name" value="ABC transporter type 1, transmembrane domain"/>
    <property type="match status" value="1"/>
</dbReference>
<evidence type="ECO:0000256" key="3">
    <source>
        <dbReference type="ARBA" id="ARBA00022741"/>
    </source>
</evidence>
<dbReference type="GO" id="GO:0140359">
    <property type="term" value="F:ABC-type transporter activity"/>
    <property type="evidence" value="ECO:0007669"/>
    <property type="project" value="InterPro"/>
</dbReference>
<dbReference type="PANTHER" id="PTHR24221">
    <property type="entry name" value="ATP-BINDING CASSETTE SUB-FAMILY B"/>
    <property type="match status" value="1"/>
</dbReference>
<dbReference type="InterPro" id="IPR039421">
    <property type="entry name" value="Type_1_exporter"/>
</dbReference>
<keyword evidence="2 7" id="KW-0812">Transmembrane</keyword>
<dbReference type="EMBL" id="CP015163">
    <property type="protein sequence ID" value="AXB47113.1"/>
    <property type="molecule type" value="Genomic_DNA"/>
</dbReference>
<keyword evidence="3" id="KW-0547">Nucleotide-binding</keyword>
<name>A0A344LGD9_9PSEU</name>
<dbReference type="RefSeq" id="WP_113696173.1">
    <property type="nucleotide sequence ID" value="NZ_CP015163.1"/>
</dbReference>
<evidence type="ECO:0000259" key="8">
    <source>
        <dbReference type="PROSITE" id="PS50893"/>
    </source>
</evidence>
<dbReference type="GO" id="GO:0042883">
    <property type="term" value="P:cysteine transport"/>
    <property type="evidence" value="ECO:0007669"/>
    <property type="project" value="InterPro"/>
</dbReference>
<evidence type="ECO:0000256" key="5">
    <source>
        <dbReference type="ARBA" id="ARBA00022989"/>
    </source>
</evidence>
<dbReference type="PROSITE" id="PS50929">
    <property type="entry name" value="ABC_TM1F"/>
    <property type="match status" value="1"/>
</dbReference>
<dbReference type="SMART" id="SM00382">
    <property type="entry name" value="AAA"/>
    <property type="match status" value="1"/>
</dbReference>
<dbReference type="OrthoDB" id="9806127at2"/>
<keyword evidence="11" id="KW-1185">Reference proteome</keyword>
<dbReference type="Gene3D" id="3.40.50.300">
    <property type="entry name" value="P-loop containing nucleotide triphosphate hydrolases"/>
    <property type="match status" value="1"/>
</dbReference>
<evidence type="ECO:0000256" key="4">
    <source>
        <dbReference type="ARBA" id="ARBA00022840"/>
    </source>
</evidence>
<dbReference type="GO" id="GO:0005524">
    <property type="term" value="F:ATP binding"/>
    <property type="evidence" value="ECO:0007669"/>
    <property type="project" value="UniProtKB-KW"/>
</dbReference>